<evidence type="ECO:0000256" key="5">
    <source>
        <dbReference type="ARBA" id="ARBA00023163"/>
    </source>
</evidence>
<dbReference type="Pfam" id="PF02629">
    <property type="entry name" value="CoA_binding"/>
    <property type="match status" value="1"/>
</dbReference>
<dbReference type="NCBIfam" id="NF003994">
    <property type="entry name" value="PRK05472.2-3"/>
    <property type="match status" value="1"/>
</dbReference>
<keyword evidence="6" id="KW-0520">NAD</keyword>
<gene>
    <name evidence="6" type="primary">rex</name>
    <name evidence="9" type="ORF">ACFFVI_10790</name>
</gene>
<keyword evidence="4 6" id="KW-0238">DNA-binding</keyword>
<dbReference type="Gene3D" id="3.40.50.720">
    <property type="entry name" value="NAD(P)-binding Rossmann-like Domain"/>
    <property type="match status" value="1"/>
</dbReference>
<comment type="function">
    <text evidence="6">Modulates transcription in response to changes in cellular NADH/NAD(+) redox state.</text>
</comment>
<dbReference type="InterPro" id="IPR036291">
    <property type="entry name" value="NAD(P)-bd_dom_sf"/>
</dbReference>
<sequence length="279" mass="28244">MVDDAVVAGRGHAPASLLTPDPAPRTPRDPAEDAATLADLPDATVGRLPQYLDALSALAESGRSTVSSDALAAAAGVGSATLRKDLSHLGSYGTRGVGYDIATLHAQLAGRLGDRAGRRVVIVGIGNLGHALAGYGGFASRGFRVVGLFDDAPDVVGTVVTGLRVEPVSRLGAAVAELGATIGVLAVPGWAAQTACDELVAAGVRSVLNFAPVALRVGADVDVRRVDLASELQILSFRSRRRDRATEAVGSGPTAGSAPRARSTVAAPGPAPRLVEEVV</sequence>
<comment type="caution">
    <text evidence="9">The sequence shown here is derived from an EMBL/GenBank/DDBJ whole genome shotgun (WGS) entry which is preliminary data.</text>
</comment>
<dbReference type="InterPro" id="IPR003781">
    <property type="entry name" value="CoA-bd"/>
</dbReference>
<evidence type="ECO:0000256" key="2">
    <source>
        <dbReference type="ARBA" id="ARBA00022491"/>
    </source>
</evidence>
<keyword evidence="5 6" id="KW-0804">Transcription</keyword>
<dbReference type="RefSeq" id="WP_380139063.1">
    <property type="nucleotide sequence ID" value="NZ_JBHLUI010000010.1"/>
</dbReference>
<dbReference type="SUPFAM" id="SSF51735">
    <property type="entry name" value="NAD(P)-binding Rossmann-fold domains"/>
    <property type="match status" value="1"/>
</dbReference>
<keyword evidence="1 6" id="KW-0963">Cytoplasm</keyword>
<evidence type="ECO:0000259" key="8">
    <source>
        <dbReference type="SMART" id="SM00881"/>
    </source>
</evidence>
<dbReference type="Gene3D" id="1.10.10.10">
    <property type="entry name" value="Winged helix-like DNA-binding domain superfamily/Winged helix DNA-binding domain"/>
    <property type="match status" value="1"/>
</dbReference>
<feature type="region of interest" description="Disordered" evidence="7">
    <location>
        <begin position="245"/>
        <end position="279"/>
    </location>
</feature>
<dbReference type="NCBIfam" id="NF003995">
    <property type="entry name" value="PRK05472.2-4"/>
    <property type="match status" value="1"/>
</dbReference>
<dbReference type="PANTHER" id="PTHR35786:SF1">
    <property type="entry name" value="REDOX-SENSING TRANSCRIPTIONAL REPRESSOR REX 1"/>
    <property type="match status" value="1"/>
</dbReference>
<keyword evidence="10" id="KW-1185">Reference proteome</keyword>
<dbReference type="InterPro" id="IPR022876">
    <property type="entry name" value="Tscrpt_rep_Rex"/>
</dbReference>
<comment type="subcellular location">
    <subcellularLocation>
        <location evidence="6">Cytoplasm</location>
    </subcellularLocation>
</comment>
<accession>A0ABV5LTQ6</accession>
<dbReference type="NCBIfam" id="NF003996">
    <property type="entry name" value="PRK05472.2-5"/>
    <property type="match status" value="1"/>
</dbReference>
<feature type="region of interest" description="Disordered" evidence="7">
    <location>
        <begin position="1"/>
        <end position="32"/>
    </location>
</feature>
<keyword evidence="2 6" id="KW-0678">Repressor</keyword>
<comment type="subunit">
    <text evidence="6">Homodimer.</text>
</comment>
<dbReference type="SMART" id="SM00881">
    <property type="entry name" value="CoA_binding"/>
    <property type="match status" value="1"/>
</dbReference>
<dbReference type="Pfam" id="PF06971">
    <property type="entry name" value="Put_DNA-bind_N"/>
    <property type="match status" value="1"/>
</dbReference>
<evidence type="ECO:0000256" key="4">
    <source>
        <dbReference type="ARBA" id="ARBA00023125"/>
    </source>
</evidence>
<evidence type="ECO:0000313" key="9">
    <source>
        <dbReference type="EMBL" id="MFB9377457.1"/>
    </source>
</evidence>
<evidence type="ECO:0000256" key="1">
    <source>
        <dbReference type="ARBA" id="ARBA00022490"/>
    </source>
</evidence>
<dbReference type="SUPFAM" id="SSF46785">
    <property type="entry name" value="Winged helix' DNA-binding domain"/>
    <property type="match status" value="1"/>
</dbReference>
<dbReference type="EMBL" id="JBHMDM010000005">
    <property type="protein sequence ID" value="MFB9377457.1"/>
    <property type="molecule type" value="Genomic_DNA"/>
</dbReference>
<feature type="domain" description="CoA-binding" evidence="8">
    <location>
        <begin position="113"/>
        <end position="214"/>
    </location>
</feature>
<evidence type="ECO:0000256" key="7">
    <source>
        <dbReference type="SAM" id="MobiDB-lite"/>
    </source>
</evidence>
<reference evidence="9 10" key="1">
    <citation type="submission" date="2024-09" db="EMBL/GenBank/DDBJ databases">
        <authorList>
            <person name="Sun Q."/>
            <person name="Mori K."/>
        </authorList>
    </citation>
    <scope>NUCLEOTIDE SEQUENCE [LARGE SCALE GENOMIC DNA]</scope>
    <source>
        <strain evidence="9 10">TISTR 1856</strain>
    </source>
</reference>
<dbReference type="HAMAP" id="MF_01131">
    <property type="entry name" value="Rex"/>
    <property type="match status" value="1"/>
</dbReference>
<proteinExistence type="inferred from homology"/>
<evidence type="ECO:0000256" key="6">
    <source>
        <dbReference type="HAMAP-Rule" id="MF_01131"/>
    </source>
</evidence>
<dbReference type="InterPro" id="IPR009718">
    <property type="entry name" value="Rex_DNA-bd_C_dom"/>
</dbReference>
<evidence type="ECO:0000313" key="10">
    <source>
        <dbReference type="Proteomes" id="UP001589748"/>
    </source>
</evidence>
<protein>
    <recommendedName>
        <fullName evidence="6">Redox-sensing transcriptional repressor Rex</fullName>
    </recommendedName>
</protein>
<dbReference type="NCBIfam" id="NF003992">
    <property type="entry name" value="PRK05472.2-1"/>
    <property type="match status" value="1"/>
</dbReference>
<dbReference type="InterPro" id="IPR036388">
    <property type="entry name" value="WH-like_DNA-bd_sf"/>
</dbReference>
<feature type="binding site" evidence="6">
    <location>
        <begin position="124"/>
        <end position="129"/>
    </location>
    <ligand>
        <name>NAD(+)</name>
        <dbReference type="ChEBI" id="CHEBI:57540"/>
    </ligand>
</feature>
<organism evidence="9 10">
    <name type="scientific">Kineococcus gynurae</name>
    <dbReference type="NCBI Taxonomy" id="452979"/>
    <lineage>
        <taxon>Bacteria</taxon>
        <taxon>Bacillati</taxon>
        <taxon>Actinomycetota</taxon>
        <taxon>Actinomycetes</taxon>
        <taxon>Kineosporiales</taxon>
        <taxon>Kineosporiaceae</taxon>
        <taxon>Kineococcus</taxon>
    </lineage>
</organism>
<dbReference type="InterPro" id="IPR036390">
    <property type="entry name" value="WH_DNA-bd_sf"/>
</dbReference>
<dbReference type="PANTHER" id="PTHR35786">
    <property type="entry name" value="REDOX-SENSING TRANSCRIPTIONAL REPRESSOR REX"/>
    <property type="match status" value="1"/>
</dbReference>
<name>A0ABV5LTQ6_9ACTN</name>
<evidence type="ECO:0000256" key="3">
    <source>
        <dbReference type="ARBA" id="ARBA00023015"/>
    </source>
</evidence>
<dbReference type="Proteomes" id="UP001589748">
    <property type="component" value="Unassembled WGS sequence"/>
</dbReference>
<keyword evidence="3 6" id="KW-0805">Transcription regulation</keyword>
<comment type="similarity">
    <text evidence="6">Belongs to the transcriptional regulatory Rex family.</text>
</comment>
<feature type="DNA-binding region" description="H-T-H motif" evidence="6">
    <location>
        <begin position="50"/>
        <end position="89"/>
    </location>
</feature>